<reference evidence="4" key="1">
    <citation type="submission" date="2025-08" db="UniProtKB">
        <authorList>
            <consortium name="RefSeq"/>
        </authorList>
    </citation>
    <scope>IDENTIFICATION</scope>
</reference>
<dbReference type="GeneID" id="106012892"/>
<sequence length="250" mass="27723">MASCPANTVSPHVNFLTSQELRKLLDESVCSTQVVDCRSCLNYSTERISGAVNVFCPPLVRRRFQACLPLDSMLSSEAKVTLCRPSVSLVVVHEQEATDPALFARGQSYLSLILTSLQHFLGERNYAILIDGYRGFRKSCPELCSSHSASSGQLRHISRSGPYSPYPRALTCPDLRRTEHSLPAVTETGGDTMNLARTASEMKKGTRFKAGRDRRFHERWPIVSMMLRSGGSKKREQEGIKGRGNASQVL</sequence>
<gene>
    <name evidence="4" type="primary">LOC106012892</name>
</gene>
<evidence type="ECO:0000313" key="4">
    <source>
        <dbReference type="RefSeq" id="XP_012942610.2"/>
    </source>
</evidence>
<feature type="domain" description="Rhodanese" evidence="2">
    <location>
        <begin position="28"/>
        <end position="145"/>
    </location>
</feature>
<dbReference type="Proteomes" id="UP000694888">
    <property type="component" value="Unplaced"/>
</dbReference>
<feature type="region of interest" description="Disordered" evidence="1">
    <location>
        <begin position="228"/>
        <end position="250"/>
    </location>
</feature>
<accession>A0ABM1A816</accession>
<dbReference type="Pfam" id="PF00581">
    <property type="entry name" value="Rhodanese"/>
    <property type="match status" value="1"/>
</dbReference>
<organism evidence="3 4">
    <name type="scientific">Aplysia californica</name>
    <name type="common">California sea hare</name>
    <dbReference type="NCBI Taxonomy" id="6500"/>
    <lineage>
        <taxon>Eukaryota</taxon>
        <taxon>Metazoa</taxon>
        <taxon>Spiralia</taxon>
        <taxon>Lophotrochozoa</taxon>
        <taxon>Mollusca</taxon>
        <taxon>Gastropoda</taxon>
        <taxon>Heterobranchia</taxon>
        <taxon>Euthyneura</taxon>
        <taxon>Tectipleura</taxon>
        <taxon>Aplysiida</taxon>
        <taxon>Aplysioidea</taxon>
        <taxon>Aplysiidae</taxon>
        <taxon>Aplysia</taxon>
    </lineage>
</organism>
<keyword evidence="3" id="KW-1185">Reference proteome</keyword>
<dbReference type="SUPFAM" id="SSF52821">
    <property type="entry name" value="Rhodanese/Cell cycle control phosphatase"/>
    <property type="match status" value="1"/>
</dbReference>
<evidence type="ECO:0000313" key="3">
    <source>
        <dbReference type="Proteomes" id="UP000694888"/>
    </source>
</evidence>
<evidence type="ECO:0000256" key="1">
    <source>
        <dbReference type="SAM" id="MobiDB-lite"/>
    </source>
</evidence>
<dbReference type="InterPro" id="IPR001763">
    <property type="entry name" value="Rhodanese-like_dom"/>
</dbReference>
<dbReference type="RefSeq" id="XP_012942610.2">
    <property type="nucleotide sequence ID" value="XM_013087156.2"/>
</dbReference>
<evidence type="ECO:0000259" key="2">
    <source>
        <dbReference type="PROSITE" id="PS50206"/>
    </source>
</evidence>
<dbReference type="PROSITE" id="PS50206">
    <property type="entry name" value="RHODANESE_3"/>
    <property type="match status" value="1"/>
</dbReference>
<proteinExistence type="predicted"/>
<dbReference type="InterPro" id="IPR036873">
    <property type="entry name" value="Rhodanese-like_dom_sf"/>
</dbReference>
<protein>
    <submittedName>
        <fullName evidence="4">Dual specificity protein phosphatase 1-like</fullName>
    </submittedName>
</protein>
<name>A0ABM1A816_APLCA</name>
<dbReference type="Gene3D" id="3.40.250.10">
    <property type="entry name" value="Rhodanese-like domain"/>
    <property type="match status" value="1"/>
</dbReference>